<dbReference type="InterPro" id="IPR012674">
    <property type="entry name" value="Calycin"/>
</dbReference>
<protein>
    <submittedName>
        <fullName evidence="3">DUF1934 domain-containing protein</fullName>
    </submittedName>
</protein>
<dbReference type="OrthoDB" id="1680906at2"/>
<evidence type="ECO:0000313" key="4">
    <source>
        <dbReference type="Proteomes" id="UP000473887"/>
    </source>
</evidence>
<dbReference type="RefSeq" id="WP_003356154.1">
    <property type="nucleotide sequence ID" value="NZ_AP014696.1"/>
</dbReference>
<dbReference type="Gene3D" id="2.40.128.20">
    <property type="match status" value="1"/>
</dbReference>
<organism evidence="3 6">
    <name type="scientific">Clostridium botulinum</name>
    <dbReference type="NCBI Taxonomy" id="1491"/>
    <lineage>
        <taxon>Bacteria</taxon>
        <taxon>Bacillati</taxon>
        <taxon>Bacillota</taxon>
        <taxon>Clostridia</taxon>
        <taxon>Eubacteriales</taxon>
        <taxon>Clostridiaceae</taxon>
        <taxon>Clostridium</taxon>
    </lineage>
</organism>
<evidence type="ECO:0000313" key="5">
    <source>
        <dbReference type="Proteomes" id="UP000478995"/>
    </source>
</evidence>
<sequence>MKKKALIHVLSSIPDVKEKDDSIEVVTPGNFYKKDKNYYAVYEETAISGMEGTTTTLKIGEKNFSLIRMGNTSTKMDFTLNKKSMSMYSTPYGTLEININTKKLDINIDDNGGSIYIDYILGVEGQKPQNTILSINISPEKK</sequence>
<dbReference type="SUPFAM" id="SSF50814">
    <property type="entry name" value="Lipocalins"/>
    <property type="match status" value="1"/>
</dbReference>
<dbReference type="Proteomes" id="UP000482543">
    <property type="component" value="Unassembled WGS sequence"/>
</dbReference>
<dbReference type="GeneID" id="5184385"/>
<evidence type="ECO:0000313" key="1">
    <source>
        <dbReference type="EMBL" id="NEZ90624.1"/>
    </source>
</evidence>
<reference evidence="5 6" key="2">
    <citation type="submission" date="2019-04" db="EMBL/GenBank/DDBJ databases">
        <title>Genome sequencing of Clostridium botulinum Groups I-IV and Clostridium butyricum.</title>
        <authorList>
            <person name="Brunt J."/>
            <person name="Van Vliet A.H.M."/>
            <person name="Stringer S.C."/>
            <person name="Carter A.T."/>
            <person name="Peck M.W."/>
        </authorList>
    </citation>
    <scope>NUCLEOTIDE SEQUENCE [LARGE SCALE GENOMIC DNA]</scope>
    <source>
        <strain evidence="3 6">IFR 15/034</strain>
        <strain evidence="2 5">IFR 18/037</strain>
    </source>
</reference>
<dbReference type="InterPro" id="IPR015231">
    <property type="entry name" value="DUF1934"/>
</dbReference>
<evidence type="ECO:0000313" key="2">
    <source>
        <dbReference type="EMBL" id="NFG17582.1"/>
    </source>
</evidence>
<dbReference type="OMA" id="DSHMMSE"/>
<dbReference type="EMBL" id="SGKC01000002">
    <property type="protein sequence ID" value="NEZ90624.1"/>
    <property type="molecule type" value="Genomic_DNA"/>
</dbReference>
<evidence type="ECO:0000313" key="3">
    <source>
        <dbReference type="EMBL" id="NFI22656.1"/>
    </source>
</evidence>
<dbReference type="EMBL" id="SWOY01000004">
    <property type="protein sequence ID" value="NFG17582.1"/>
    <property type="molecule type" value="Genomic_DNA"/>
</dbReference>
<dbReference type="EMBL" id="SWRJ01000005">
    <property type="protein sequence ID" value="NFI22656.1"/>
    <property type="molecule type" value="Genomic_DNA"/>
</dbReference>
<dbReference type="AlphaFoldDB" id="A0A0A8JPC6"/>
<evidence type="ECO:0000313" key="6">
    <source>
        <dbReference type="Proteomes" id="UP000482543"/>
    </source>
</evidence>
<name>A0A0A8JPC6_CLOBO</name>
<dbReference type="Proteomes" id="UP000478995">
    <property type="component" value="Unassembled WGS sequence"/>
</dbReference>
<dbReference type="Pfam" id="PF09148">
    <property type="entry name" value="DUF1934"/>
    <property type="match status" value="1"/>
</dbReference>
<proteinExistence type="predicted"/>
<reference evidence="1 4" key="1">
    <citation type="submission" date="2019-02" db="EMBL/GenBank/DDBJ databases">
        <title>Genome sequencing of Clostridium botulinum clinical isolates.</title>
        <authorList>
            <person name="Brunt J."/>
            <person name="Van Vliet A.H.M."/>
            <person name="Stringer S.C."/>
            <person name="Grant K.A."/>
            <person name="Carter A.C."/>
            <person name="Peck M.W."/>
        </authorList>
    </citation>
    <scope>NUCLEOTIDE SEQUENCE [LARGE SCALE GENOMIC DNA]</scope>
    <source>
        <strain evidence="1 4">H142660711</strain>
    </source>
</reference>
<accession>A0A0A8JPC6</accession>
<gene>
    <name evidence="1" type="ORF">EXM69_01330</name>
    <name evidence="2" type="ORF">FC794_12435</name>
    <name evidence="3" type="ORF">FC964_15060</name>
</gene>
<dbReference type="Proteomes" id="UP000473887">
    <property type="component" value="Unassembled WGS sequence"/>
</dbReference>
<comment type="caution">
    <text evidence="3">The sequence shown here is derived from an EMBL/GenBank/DDBJ whole genome shotgun (WGS) entry which is preliminary data.</text>
</comment>